<feature type="region of interest" description="Disordered" evidence="14">
    <location>
        <begin position="236"/>
        <end position="288"/>
    </location>
</feature>
<comment type="similarity">
    <text evidence="9">Belongs to the BCD1 family.</text>
</comment>
<feature type="region of interest" description="Disordered" evidence="14">
    <location>
        <begin position="83"/>
        <end position="111"/>
    </location>
</feature>
<dbReference type="GO" id="GO:0005634">
    <property type="term" value="C:nucleus"/>
    <property type="evidence" value="ECO:0007669"/>
    <property type="project" value="TreeGrafter"/>
</dbReference>
<evidence type="ECO:0000256" key="11">
    <source>
        <dbReference type="ARBA" id="ARBA00068630"/>
    </source>
</evidence>
<keyword evidence="7" id="KW-0832">Ubl conjugation</keyword>
<sequence length="427" mass="47832">MADGTLLSHLCSICNTAQSKYRCPGCAAQTCSLPCYKRHQQWAQCSGKRDPTTYVKKSLLTTPAGIDHDFNFLTGIERTLERSEKAARESRLGRVSDSRANQRKREVQASHYKDAAVTVIHAPKGLSRQRENKTHRSSHKNKQIIWTVEWIHEDGTRFLTESQSIESIAALQPWGASSKKRKRLPEDHAAAKVLYSEDVSPLSIIKTNESQVKTEKEKGEVNLEIEAQEVNVKVKNEEPSIEAEEGGSSIKVEKESSGKMADEISSAPKPHWHPEQPSKREAHNEAEMRSALNAALSSTDEPESRLIPPQPRFFLSKARTSSSHHVLIPILPTALLGDCLRGRTVLEFPTIYVFPSTTSQLPEDFILEEEYLKQEGEDEKEFQDMLKTVSPEALRAIRGEEAQDQASKEVDSKTILDVLKQDLSLGV</sequence>
<evidence type="ECO:0000256" key="5">
    <source>
        <dbReference type="ARBA" id="ARBA00022771"/>
    </source>
</evidence>
<proteinExistence type="inferred from homology"/>
<evidence type="ECO:0000313" key="16">
    <source>
        <dbReference type="EMBL" id="KAF2869910.1"/>
    </source>
</evidence>
<dbReference type="PROSITE" id="PS51083">
    <property type="entry name" value="ZF_HIT"/>
    <property type="match status" value="1"/>
</dbReference>
<dbReference type="GO" id="GO:0048254">
    <property type="term" value="P:snoRNA localization"/>
    <property type="evidence" value="ECO:0007669"/>
    <property type="project" value="TreeGrafter"/>
</dbReference>
<evidence type="ECO:0000256" key="3">
    <source>
        <dbReference type="ARBA" id="ARBA00022553"/>
    </source>
</evidence>
<organism evidence="16 17">
    <name type="scientific">Massariosphaeria phaeospora</name>
    <dbReference type="NCBI Taxonomy" id="100035"/>
    <lineage>
        <taxon>Eukaryota</taxon>
        <taxon>Fungi</taxon>
        <taxon>Dikarya</taxon>
        <taxon>Ascomycota</taxon>
        <taxon>Pezizomycotina</taxon>
        <taxon>Dothideomycetes</taxon>
        <taxon>Pleosporomycetidae</taxon>
        <taxon>Pleosporales</taxon>
        <taxon>Pleosporales incertae sedis</taxon>
        <taxon>Massariosphaeria</taxon>
    </lineage>
</organism>
<evidence type="ECO:0000256" key="2">
    <source>
        <dbReference type="ARBA" id="ARBA00022517"/>
    </source>
</evidence>
<keyword evidence="6" id="KW-0862">Zinc</keyword>
<keyword evidence="3" id="KW-0597">Phosphoprotein</keyword>
<keyword evidence="4" id="KW-0479">Metal-binding</keyword>
<evidence type="ECO:0000313" key="17">
    <source>
        <dbReference type="Proteomes" id="UP000481861"/>
    </source>
</evidence>
<gene>
    <name evidence="16" type="ORF">BDV95DRAFT_90881</name>
</gene>
<dbReference type="InterPro" id="IPR051639">
    <property type="entry name" value="BCD1"/>
</dbReference>
<dbReference type="Gene3D" id="3.30.60.190">
    <property type="match status" value="1"/>
</dbReference>
<evidence type="ECO:0000256" key="9">
    <source>
        <dbReference type="ARBA" id="ARBA00049654"/>
    </source>
</evidence>
<dbReference type="AlphaFoldDB" id="A0A7C8IBE1"/>
<dbReference type="SUPFAM" id="SSF144232">
    <property type="entry name" value="HIT/MYND zinc finger-like"/>
    <property type="match status" value="1"/>
</dbReference>
<evidence type="ECO:0000256" key="7">
    <source>
        <dbReference type="ARBA" id="ARBA00022843"/>
    </source>
</evidence>
<feature type="domain" description="HIT-type" evidence="15">
    <location>
        <begin position="11"/>
        <end position="45"/>
    </location>
</feature>
<feature type="compositionally biased region" description="Basic and acidic residues" evidence="14">
    <location>
        <begin position="251"/>
        <end position="262"/>
    </location>
</feature>
<dbReference type="GO" id="GO:0000492">
    <property type="term" value="P:box C/D snoRNP assembly"/>
    <property type="evidence" value="ECO:0007669"/>
    <property type="project" value="TreeGrafter"/>
</dbReference>
<comment type="function">
    <text evidence="8">Required for box C/D snoRNAs accumulation involved in snoRNA processing, snoRNA transport to the nucleolus and ribosome biogenesis.</text>
</comment>
<keyword evidence="2" id="KW-0690">Ribosome biogenesis</keyword>
<evidence type="ECO:0000256" key="10">
    <source>
        <dbReference type="ARBA" id="ARBA00061949"/>
    </source>
</evidence>
<evidence type="ECO:0000256" key="8">
    <source>
        <dbReference type="ARBA" id="ARBA00049598"/>
    </source>
</evidence>
<feature type="compositionally biased region" description="Basic and acidic residues" evidence="14">
    <location>
        <begin position="272"/>
        <end position="288"/>
    </location>
</feature>
<evidence type="ECO:0000256" key="4">
    <source>
        <dbReference type="ARBA" id="ARBA00022723"/>
    </source>
</evidence>
<protein>
    <recommendedName>
        <fullName evidence="11">Box C/D snoRNA protein 1</fullName>
    </recommendedName>
    <alternativeName>
        <fullName evidence="12">Zinc finger HIT domain-containing protein 6</fullName>
    </alternativeName>
</protein>
<dbReference type="PANTHER" id="PTHR13483">
    <property type="entry name" value="BOX C_D SNORNA PROTEIN 1-RELATED"/>
    <property type="match status" value="1"/>
</dbReference>
<evidence type="ECO:0000259" key="15">
    <source>
        <dbReference type="PROSITE" id="PS51083"/>
    </source>
</evidence>
<dbReference type="GO" id="GO:0000463">
    <property type="term" value="P:maturation of LSU-rRNA from tricistronic rRNA transcript (SSU-rRNA, 5.8S rRNA, LSU-rRNA)"/>
    <property type="evidence" value="ECO:0007669"/>
    <property type="project" value="TreeGrafter"/>
</dbReference>
<dbReference type="OrthoDB" id="272357at2759"/>
<comment type="caution">
    <text evidence="16">The sequence shown here is derived from an EMBL/GenBank/DDBJ whole genome shotgun (WGS) entry which is preliminary data.</text>
</comment>
<dbReference type="PANTHER" id="PTHR13483:SF11">
    <property type="entry name" value="ZINC FINGER HIT DOMAIN-CONTAINING PROTEIN 3"/>
    <property type="match status" value="1"/>
</dbReference>
<comment type="subunit">
    <text evidence="10">Interacts with FBL, SNU13, NOP58, NUFIP1, RUVBL1, RUVBL2 and TAF9. Interacts (via HIT-type zinc finger) with the RUVBL1/RUVBL2 complex in the presence of ADP.</text>
</comment>
<dbReference type="Pfam" id="PF04438">
    <property type="entry name" value="zf-HIT"/>
    <property type="match status" value="1"/>
</dbReference>
<dbReference type="Pfam" id="PF25790">
    <property type="entry name" value="BCD1"/>
    <property type="match status" value="1"/>
</dbReference>
<accession>A0A7C8IBE1</accession>
<keyword evidence="17" id="KW-1185">Reference proteome</keyword>
<feature type="compositionally biased region" description="Basic and acidic residues" evidence="14">
    <location>
        <begin position="83"/>
        <end position="97"/>
    </location>
</feature>
<dbReference type="GO" id="GO:0008270">
    <property type="term" value="F:zinc ion binding"/>
    <property type="evidence" value="ECO:0007669"/>
    <property type="project" value="UniProtKB-UniRule"/>
</dbReference>
<dbReference type="Proteomes" id="UP000481861">
    <property type="component" value="Unassembled WGS sequence"/>
</dbReference>
<evidence type="ECO:0000256" key="6">
    <source>
        <dbReference type="ARBA" id="ARBA00022833"/>
    </source>
</evidence>
<dbReference type="InterPro" id="IPR057721">
    <property type="entry name" value="BCD1_alpha/beta"/>
</dbReference>
<evidence type="ECO:0000256" key="12">
    <source>
        <dbReference type="ARBA" id="ARBA00077531"/>
    </source>
</evidence>
<keyword evidence="1" id="KW-1017">Isopeptide bond</keyword>
<name>A0A7C8IBE1_9PLEO</name>
<evidence type="ECO:0000256" key="14">
    <source>
        <dbReference type="SAM" id="MobiDB-lite"/>
    </source>
</evidence>
<keyword evidence="5 13" id="KW-0863">Zinc-finger</keyword>
<dbReference type="GO" id="GO:0070761">
    <property type="term" value="C:pre-snoRNP complex"/>
    <property type="evidence" value="ECO:0007669"/>
    <property type="project" value="TreeGrafter"/>
</dbReference>
<dbReference type="InterPro" id="IPR007529">
    <property type="entry name" value="Znf_HIT"/>
</dbReference>
<evidence type="ECO:0000256" key="13">
    <source>
        <dbReference type="PROSITE-ProRule" id="PRU00453"/>
    </source>
</evidence>
<dbReference type="CDD" id="cd23023">
    <property type="entry name" value="zf-HIT_BCD1"/>
    <property type="match status" value="1"/>
</dbReference>
<reference evidence="16 17" key="1">
    <citation type="submission" date="2020-01" db="EMBL/GenBank/DDBJ databases">
        <authorList>
            <consortium name="DOE Joint Genome Institute"/>
            <person name="Haridas S."/>
            <person name="Albert R."/>
            <person name="Binder M."/>
            <person name="Bloem J."/>
            <person name="Labutti K."/>
            <person name="Salamov A."/>
            <person name="Andreopoulos B."/>
            <person name="Baker S.E."/>
            <person name="Barry K."/>
            <person name="Bills G."/>
            <person name="Bluhm B.H."/>
            <person name="Cannon C."/>
            <person name="Castanera R."/>
            <person name="Culley D.E."/>
            <person name="Daum C."/>
            <person name="Ezra D."/>
            <person name="Gonzalez J.B."/>
            <person name="Henrissat B."/>
            <person name="Kuo A."/>
            <person name="Liang C."/>
            <person name="Lipzen A."/>
            <person name="Lutzoni F."/>
            <person name="Magnuson J."/>
            <person name="Mondo S."/>
            <person name="Nolan M."/>
            <person name="Ohm R."/>
            <person name="Pangilinan J."/>
            <person name="Park H.-J.H."/>
            <person name="Ramirez L."/>
            <person name="Alfaro M."/>
            <person name="Sun H."/>
            <person name="Tritt A."/>
            <person name="Yoshinaga Y."/>
            <person name="Zwiers L.-H.L."/>
            <person name="Turgeon B.G."/>
            <person name="Goodwin S.B."/>
            <person name="Spatafora J.W."/>
            <person name="Crous P.W."/>
            <person name="Grigoriev I.V."/>
        </authorList>
    </citation>
    <scope>NUCLEOTIDE SEQUENCE [LARGE SCALE GENOMIC DNA]</scope>
    <source>
        <strain evidence="16 17">CBS 611.86</strain>
    </source>
</reference>
<dbReference type="FunFam" id="3.30.60.190:FF:000001">
    <property type="entry name" value="box C/D snoRNA protein 1"/>
    <property type="match status" value="1"/>
</dbReference>
<evidence type="ECO:0000256" key="1">
    <source>
        <dbReference type="ARBA" id="ARBA00022499"/>
    </source>
</evidence>
<dbReference type="EMBL" id="JAADJZ010000015">
    <property type="protein sequence ID" value="KAF2869910.1"/>
    <property type="molecule type" value="Genomic_DNA"/>
</dbReference>